<organism evidence="1">
    <name type="scientific">marine metagenome</name>
    <dbReference type="NCBI Taxonomy" id="408172"/>
    <lineage>
        <taxon>unclassified sequences</taxon>
        <taxon>metagenomes</taxon>
        <taxon>ecological metagenomes</taxon>
    </lineage>
</organism>
<dbReference type="SUPFAM" id="SSF48452">
    <property type="entry name" value="TPR-like"/>
    <property type="match status" value="1"/>
</dbReference>
<gene>
    <name evidence="1" type="ORF">METZ01_LOCUS371009</name>
</gene>
<dbReference type="AlphaFoldDB" id="A0A382T8R6"/>
<accession>A0A382T8R6</accession>
<dbReference type="Pfam" id="PF06041">
    <property type="entry name" value="DUF924"/>
    <property type="match status" value="1"/>
</dbReference>
<proteinExistence type="predicted"/>
<dbReference type="EMBL" id="UINC01134547">
    <property type="protein sequence ID" value="SVD18155.1"/>
    <property type="molecule type" value="Genomic_DNA"/>
</dbReference>
<dbReference type="Gene3D" id="1.25.40.10">
    <property type="entry name" value="Tetratricopeptide repeat domain"/>
    <property type="match status" value="1"/>
</dbReference>
<reference evidence="1" key="1">
    <citation type="submission" date="2018-05" db="EMBL/GenBank/DDBJ databases">
        <authorList>
            <person name="Lanie J.A."/>
            <person name="Ng W.-L."/>
            <person name="Kazmierczak K.M."/>
            <person name="Andrzejewski T.M."/>
            <person name="Davidsen T.M."/>
            <person name="Wayne K.J."/>
            <person name="Tettelin H."/>
            <person name="Glass J.I."/>
            <person name="Rusch D."/>
            <person name="Podicherti R."/>
            <person name="Tsui H.-C.T."/>
            <person name="Winkler M.E."/>
        </authorList>
    </citation>
    <scope>NUCLEOTIDE SEQUENCE</scope>
</reference>
<dbReference type="InterPro" id="IPR010323">
    <property type="entry name" value="DUF924"/>
</dbReference>
<dbReference type="InterPro" id="IPR011990">
    <property type="entry name" value="TPR-like_helical_dom_sf"/>
</dbReference>
<evidence type="ECO:0000313" key="1">
    <source>
        <dbReference type="EMBL" id="SVD18155.1"/>
    </source>
</evidence>
<dbReference type="Gene3D" id="1.20.58.320">
    <property type="entry name" value="TPR-like"/>
    <property type="match status" value="1"/>
</dbReference>
<protein>
    <recommendedName>
        <fullName evidence="2">DUF924 domain-containing protein</fullName>
    </recommendedName>
</protein>
<sequence length="179" mass="21047">MDKEDILNFWFKECTPEQWFEKDYAFDNLLEERFAGTVELALEGKLDNWTDSGNGFLALIVLLDQFPRNIFRDTPRSFSGDEKALSLSFRCTENGYLFNGDVHQRHFMLMPRMHSEDITVQNDSLLLFKKLNLDDVYDYAVRHRDIVARFGRFPHRNSILGRSSTKDELEFLEQKGSSF</sequence>
<evidence type="ECO:0008006" key="2">
    <source>
        <dbReference type="Google" id="ProtNLM"/>
    </source>
</evidence>
<name>A0A382T8R6_9ZZZZ</name>